<feature type="transmembrane region" description="Helical" evidence="7">
    <location>
        <begin position="140"/>
        <end position="169"/>
    </location>
</feature>
<dbReference type="PANTHER" id="PTHR30213">
    <property type="entry name" value="INNER MEMBRANE PROTEIN YHJD"/>
    <property type="match status" value="1"/>
</dbReference>
<dbReference type="Proteomes" id="UP000239724">
    <property type="component" value="Unassembled WGS sequence"/>
</dbReference>
<dbReference type="InterPro" id="IPR017039">
    <property type="entry name" value="Virul_fac_BrkB"/>
</dbReference>
<feature type="compositionally biased region" description="Polar residues" evidence="6">
    <location>
        <begin position="57"/>
        <end position="71"/>
    </location>
</feature>
<feature type="transmembrane region" description="Helical" evidence="7">
    <location>
        <begin position="250"/>
        <end position="275"/>
    </location>
</feature>
<evidence type="ECO:0000256" key="5">
    <source>
        <dbReference type="ARBA" id="ARBA00023136"/>
    </source>
</evidence>
<keyword evidence="3 7" id="KW-0812">Transmembrane</keyword>
<gene>
    <name evidence="8" type="ORF">CCS01_31530</name>
</gene>
<comment type="subcellular location">
    <subcellularLocation>
        <location evidence="1">Cell membrane</location>
        <topology evidence="1">Multi-pass membrane protein</topology>
    </subcellularLocation>
</comment>
<dbReference type="NCBIfam" id="TIGR00765">
    <property type="entry name" value="yihY_not_rbn"/>
    <property type="match status" value="1"/>
</dbReference>
<evidence type="ECO:0000256" key="6">
    <source>
        <dbReference type="SAM" id="MobiDB-lite"/>
    </source>
</evidence>
<feature type="region of interest" description="Disordered" evidence="6">
    <location>
        <begin position="92"/>
        <end position="120"/>
    </location>
</feature>
<dbReference type="Pfam" id="PF03631">
    <property type="entry name" value="Virul_fac_BrkB"/>
    <property type="match status" value="1"/>
</dbReference>
<evidence type="ECO:0000256" key="3">
    <source>
        <dbReference type="ARBA" id="ARBA00022692"/>
    </source>
</evidence>
<evidence type="ECO:0000256" key="7">
    <source>
        <dbReference type="SAM" id="Phobius"/>
    </source>
</evidence>
<comment type="caution">
    <text evidence="8">The sequence shown here is derived from an EMBL/GenBank/DDBJ whole genome shotgun (WGS) entry which is preliminary data.</text>
</comment>
<evidence type="ECO:0000256" key="4">
    <source>
        <dbReference type="ARBA" id="ARBA00022989"/>
    </source>
</evidence>
<evidence type="ECO:0000313" key="8">
    <source>
        <dbReference type="EMBL" id="PPQ25902.1"/>
    </source>
</evidence>
<feature type="transmembrane region" description="Helical" evidence="7">
    <location>
        <begin position="201"/>
        <end position="222"/>
    </location>
</feature>
<reference evidence="8 9" key="1">
    <citation type="journal article" date="2018" name="Arch. Microbiol.">
        <title>New insights into the metabolic potential of the phototrophic purple bacterium Rhodopila globiformis DSM 161(T) from its draft genome sequence and evidence for a vanadium-dependent nitrogenase.</title>
        <authorList>
            <person name="Imhoff J.F."/>
            <person name="Rahn T."/>
            <person name="Kunzel S."/>
            <person name="Neulinger S.C."/>
        </authorList>
    </citation>
    <scope>NUCLEOTIDE SEQUENCE [LARGE SCALE GENOMIC DNA]</scope>
    <source>
        <strain evidence="8 9">DSM 161</strain>
    </source>
</reference>
<evidence type="ECO:0000256" key="1">
    <source>
        <dbReference type="ARBA" id="ARBA00004651"/>
    </source>
</evidence>
<evidence type="ECO:0000256" key="2">
    <source>
        <dbReference type="ARBA" id="ARBA00022475"/>
    </source>
</evidence>
<dbReference type="EMBL" id="NHRY01000276">
    <property type="protein sequence ID" value="PPQ25902.1"/>
    <property type="molecule type" value="Genomic_DNA"/>
</dbReference>
<sequence>MCCGSGRWTSASATCATTGRTCWSRRHPSFDPFATAARRTGHAGDRLRRGNRRRAATCSSCVRSPPDQQGSHRMGASERLNKLKDDLGELAPRQATTDPQPQTGPSASRGRGAEEPTQIPPRGWRDILVRTWGEVQESNLFLVSGGVTYAIILALFPGLAALVSIYGLLLDPKQVEQQVASLSTVLPPQTAEMIGNELHSLVSASSGTLGLSAVVTLLFALWSASRGMSGLITALDIAYQQKETRSFFRFNLIAIGLTILTLIGGVITIALVGVLPAMVGWIGLGVVGQWAVLGLEWPLLIVVVMTGLAVLYRYAPDRKEARWRWVTPGAIVATVLWIVGSIGFSVYVSHFNSYNKTYGALGGVVVMLTWLYLSAFVALLGAVINAQAERQTVADSTEGHAKPLGARDAYAADTVGKTPG</sequence>
<evidence type="ECO:0000313" key="9">
    <source>
        <dbReference type="Proteomes" id="UP000239724"/>
    </source>
</evidence>
<dbReference type="AlphaFoldDB" id="A0A2S6MU68"/>
<keyword evidence="2" id="KW-1003">Cell membrane</keyword>
<feature type="transmembrane region" description="Helical" evidence="7">
    <location>
        <begin position="326"/>
        <end position="348"/>
    </location>
</feature>
<protein>
    <submittedName>
        <fullName evidence="8">Uncharacterized protein</fullName>
    </submittedName>
</protein>
<organism evidence="8 9">
    <name type="scientific">Rhodopila globiformis</name>
    <name type="common">Rhodopseudomonas globiformis</name>
    <dbReference type="NCBI Taxonomy" id="1071"/>
    <lineage>
        <taxon>Bacteria</taxon>
        <taxon>Pseudomonadati</taxon>
        <taxon>Pseudomonadota</taxon>
        <taxon>Alphaproteobacteria</taxon>
        <taxon>Acetobacterales</taxon>
        <taxon>Acetobacteraceae</taxon>
        <taxon>Rhodopila</taxon>
    </lineage>
</organism>
<keyword evidence="4 7" id="KW-1133">Transmembrane helix</keyword>
<feature type="compositionally biased region" description="Polar residues" evidence="6">
    <location>
        <begin position="94"/>
        <end position="106"/>
    </location>
</feature>
<proteinExistence type="predicted"/>
<name>A0A2S6MU68_RHOGL</name>
<accession>A0A2S6MU68</accession>
<feature type="transmembrane region" description="Helical" evidence="7">
    <location>
        <begin position="360"/>
        <end position="384"/>
    </location>
</feature>
<dbReference type="PANTHER" id="PTHR30213:SF0">
    <property type="entry name" value="UPF0761 MEMBRANE PROTEIN YIHY"/>
    <property type="match status" value="1"/>
</dbReference>
<feature type="transmembrane region" description="Helical" evidence="7">
    <location>
        <begin position="295"/>
        <end position="314"/>
    </location>
</feature>
<keyword evidence="5 7" id="KW-0472">Membrane</keyword>
<keyword evidence="9" id="KW-1185">Reference proteome</keyword>
<feature type="region of interest" description="Disordered" evidence="6">
    <location>
        <begin position="35"/>
        <end position="75"/>
    </location>
</feature>
<dbReference type="GO" id="GO:0005886">
    <property type="term" value="C:plasma membrane"/>
    <property type="evidence" value="ECO:0007669"/>
    <property type="project" value="UniProtKB-SubCell"/>
</dbReference>